<keyword evidence="2" id="KW-1185">Reference proteome</keyword>
<name>A0A8I1AFC6_THEIN</name>
<dbReference type="AlphaFoldDB" id="A0A8I1AFC6"/>
<dbReference type="RefSeq" id="WP_181732942.1">
    <property type="nucleotide sequence ID" value="NZ_JACEIR010000014.1"/>
</dbReference>
<comment type="caution">
    <text evidence="1">The sequence shown here is derived from an EMBL/GenBank/DDBJ whole genome shotgun (WGS) entry which is preliminary data.</text>
</comment>
<dbReference type="EMBL" id="JAECVW010000012">
    <property type="protein sequence ID" value="MBH8596289.1"/>
    <property type="molecule type" value="Genomic_DNA"/>
</dbReference>
<organism evidence="1 2">
    <name type="scientific">Thermoactinomyces intermedius</name>
    <dbReference type="NCBI Taxonomy" id="2024"/>
    <lineage>
        <taxon>Bacteria</taxon>
        <taxon>Bacillati</taxon>
        <taxon>Bacillota</taxon>
        <taxon>Bacilli</taxon>
        <taxon>Bacillales</taxon>
        <taxon>Thermoactinomycetaceae</taxon>
        <taxon>Thermoactinomyces</taxon>
    </lineage>
</organism>
<proteinExistence type="predicted"/>
<reference evidence="1 2" key="1">
    <citation type="submission" date="2020-12" db="EMBL/GenBank/DDBJ databases">
        <title>WGS of Thermoactinomyces spp.</title>
        <authorList>
            <person name="Cheng K."/>
        </authorList>
    </citation>
    <scope>NUCLEOTIDE SEQUENCE [LARGE SCALE GENOMIC DNA]</scope>
    <source>
        <strain evidence="2">CICC 10671\DSM 43846</strain>
    </source>
</reference>
<accession>A0A8I1AFC6</accession>
<evidence type="ECO:0000313" key="1">
    <source>
        <dbReference type="EMBL" id="MBH8596289.1"/>
    </source>
</evidence>
<dbReference type="Proteomes" id="UP000633619">
    <property type="component" value="Unassembled WGS sequence"/>
</dbReference>
<gene>
    <name evidence="1" type="ORF">I8U20_13350</name>
</gene>
<sequence>MGASNGFFGMVILPMAPDGGMGYTFGWLDLDGTNTEGNLNDMLHRKAWYLG</sequence>
<evidence type="ECO:0000313" key="2">
    <source>
        <dbReference type="Proteomes" id="UP000633619"/>
    </source>
</evidence>
<protein>
    <submittedName>
        <fullName evidence="1">Uncharacterized protein</fullName>
    </submittedName>
</protein>